<comment type="caution">
    <text evidence="3">The sequence shown here is derived from an EMBL/GenBank/DDBJ whole genome shotgun (WGS) entry which is preliminary data.</text>
</comment>
<dbReference type="Pfam" id="PF01368">
    <property type="entry name" value="DHH"/>
    <property type="match status" value="1"/>
</dbReference>
<accession>A0A2K3UTV1</accession>
<evidence type="ECO:0000313" key="4">
    <source>
        <dbReference type="Proteomes" id="UP000236379"/>
    </source>
</evidence>
<dbReference type="Gene3D" id="3.10.310.30">
    <property type="match status" value="1"/>
</dbReference>
<dbReference type="InterPro" id="IPR003156">
    <property type="entry name" value="DHHA1_dom"/>
</dbReference>
<dbReference type="PANTHER" id="PTHR47618:SF1">
    <property type="entry name" value="BIFUNCTIONAL OLIGORIBONUCLEASE AND PAP PHOSPHATASE NRNA"/>
    <property type="match status" value="1"/>
</dbReference>
<dbReference type="Pfam" id="PF02272">
    <property type="entry name" value="DHHA1"/>
    <property type="match status" value="1"/>
</dbReference>
<dbReference type="RefSeq" id="WP_103308957.1">
    <property type="nucleotide sequence ID" value="NZ_PPPD01000001.1"/>
</dbReference>
<dbReference type="Proteomes" id="UP000236379">
    <property type="component" value="Unassembled WGS sequence"/>
</dbReference>
<organism evidence="3 4">
    <name type="scientific">Deinococcus koreensis</name>
    <dbReference type="NCBI Taxonomy" id="2054903"/>
    <lineage>
        <taxon>Bacteria</taxon>
        <taxon>Thermotogati</taxon>
        <taxon>Deinococcota</taxon>
        <taxon>Deinococci</taxon>
        <taxon>Deinococcales</taxon>
        <taxon>Deinococcaceae</taxon>
        <taxon>Deinococcus</taxon>
    </lineage>
</organism>
<dbReference type="EMBL" id="PPPD01000001">
    <property type="protein sequence ID" value="PNY79956.1"/>
    <property type="molecule type" value="Genomic_DNA"/>
</dbReference>
<dbReference type="InterPro" id="IPR038763">
    <property type="entry name" value="DHH_sf"/>
</dbReference>
<feature type="domain" description="DDH" evidence="1">
    <location>
        <begin position="30"/>
        <end position="167"/>
    </location>
</feature>
<evidence type="ECO:0000259" key="1">
    <source>
        <dbReference type="Pfam" id="PF01368"/>
    </source>
</evidence>
<dbReference type="OrthoDB" id="9803668at2"/>
<evidence type="ECO:0000313" key="3">
    <source>
        <dbReference type="EMBL" id="PNY79956.1"/>
    </source>
</evidence>
<proteinExistence type="predicted"/>
<name>A0A2K3UTV1_9DEIO</name>
<gene>
    <name evidence="3" type="ORF">CVO96_00040</name>
</gene>
<dbReference type="InterPro" id="IPR001667">
    <property type="entry name" value="DDH_dom"/>
</dbReference>
<sequence>MTPQNVSNAGYADDVRNVAATLNAHAGPLVLLAHENPDGDALGSVLGLARALRSQGRTVLAPMVVPRYLRFLTQPGELCEPLDEWPQGALAVVLDVDNNDPARVAGADLTTFRGPVVNIDHHGTNRRQAAAGVVDPATPATAMIVSDVIDAMGLPWTEAVATPLMLGLNTDTGSFRFSSVTPQAFECAAHLLRQGARLAWLNEHLGRHPRTYYGLLREVLGTLEFLHGGRVVLARVDDAMLTRTGASWEDVESYVGLLRSAEGAELAVMVKDFGEQVKLSIRSLGGVSAQNVAVALGGGGHVSAAGASVAGSYASVRQRLDAALAAELRQADASAV</sequence>
<dbReference type="GO" id="GO:0003676">
    <property type="term" value="F:nucleic acid binding"/>
    <property type="evidence" value="ECO:0007669"/>
    <property type="project" value="InterPro"/>
</dbReference>
<keyword evidence="4" id="KW-1185">Reference proteome</keyword>
<dbReference type="Gene3D" id="3.90.1640.10">
    <property type="entry name" value="inorganic pyrophosphatase (n-terminal core)"/>
    <property type="match status" value="1"/>
</dbReference>
<dbReference type="AlphaFoldDB" id="A0A2K3UTV1"/>
<reference evidence="3 4" key="1">
    <citation type="submission" date="2018-01" db="EMBL/GenBank/DDBJ databases">
        <title>Deinococcus koreensis sp. nov., a radiation-resistant bacterium isolated from river water.</title>
        <authorList>
            <person name="Choi A."/>
        </authorList>
    </citation>
    <scope>NUCLEOTIDE SEQUENCE [LARGE SCALE GENOMIC DNA]</scope>
    <source>
        <strain evidence="3 4">SJW1-2</strain>
    </source>
</reference>
<dbReference type="PANTHER" id="PTHR47618">
    <property type="entry name" value="BIFUNCTIONAL OLIGORIBONUCLEASE AND PAP PHOSPHATASE NRNA"/>
    <property type="match status" value="1"/>
</dbReference>
<protein>
    <submittedName>
        <fullName evidence="3">Phosphoesterase</fullName>
    </submittedName>
</protein>
<evidence type="ECO:0000259" key="2">
    <source>
        <dbReference type="Pfam" id="PF02272"/>
    </source>
</evidence>
<dbReference type="InterPro" id="IPR051319">
    <property type="entry name" value="Oligoribo/pAp-PDE_c-di-AMP_PDE"/>
</dbReference>
<feature type="domain" description="DHHA1" evidence="2">
    <location>
        <begin position="236"/>
        <end position="324"/>
    </location>
</feature>
<dbReference type="SUPFAM" id="SSF64182">
    <property type="entry name" value="DHH phosphoesterases"/>
    <property type="match status" value="1"/>
</dbReference>